<organism evidence="2 3">
    <name type="scientific">Gossypium stocksii</name>
    <dbReference type="NCBI Taxonomy" id="47602"/>
    <lineage>
        <taxon>Eukaryota</taxon>
        <taxon>Viridiplantae</taxon>
        <taxon>Streptophyta</taxon>
        <taxon>Embryophyta</taxon>
        <taxon>Tracheophyta</taxon>
        <taxon>Spermatophyta</taxon>
        <taxon>Magnoliopsida</taxon>
        <taxon>eudicotyledons</taxon>
        <taxon>Gunneridae</taxon>
        <taxon>Pentapetalae</taxon>
        <taxon>rosids</taxon>
        <taxon>malvids</taxon>
        <taxon>Malvales</taxon>
        <taxon>Malvaceae</taxon>
        <taxon>Malvoideae</taxon>
        <taxon>Gossypium</taxon>
    </lineage>
</organism>
<evidence type="ECO:0000313" key="2">
    <source>
        <dbReference type="EMBL" id="KAH1063309.1"/>
    </source>
</evidence>
<name>A0A9D3ZRU7_9ROSI</name>
<feature type="coiled-coil region" evidence="1">
    <location>
        <begin position="24"/>
        <end position="51"/>
    </location>
</feature>
<protein>
    <submittedName>
        <fullName evidence="2">Uncharacterized protein</fullName>
    </submittedName>
</protein>
<dbReference type="EMBL" id="JAIQCV010000009">
    <property type="protein sequence ID" value="KAH1063309.1"/>
    <property type="molecule type" value="Genomic_DNA"/>
</dbReference>
<comment type="caution">
    <text evidence="2">The sequence shown here is derived from an EMBL/GenBank/DDBJ whole genome shotgun (WGS) entry which is preliminary data.</text>
</comment>
<evidence type="ECO:0000256" key="1">
    <source>
        <dbReference type="SAM" id="Coils"/>
    </source>
</evidence>
<accession>A0A9D3ZRU7</accession>
<dbReference type="OrthoDB" id="990834at2759"/>
<dbReference type="AlphaFoldDB" id="A0A9D3ZRU7"/>
<evidence type="ECO:0000313" key="3">
    <source>
        <dbReference type="Proteomes" id="UP000828251"/>
    </source>
</evidence>
<reference evidence="2 3" key="1">
    <citation type="journal article" date="2021" name="Plant Biotechnol. J.">
        <title>Multi-omics assisted identification of the key and species-specific regulatory components of drought-tolerant mechanisms in Gossypium stocksii.</title>
        <authorList>
            <person name="Yu D."/>
            <person name="Ke L."/>
            <person name="Zhang D."/>
            <person name="Wu Y."/>
            <person name="Sun Y."/>
            <person name="Mei J."/>
            <person name="Sun J."/>
            <person name="Sun Y."/>
        </authorList>
    </citation>
    <scope>NUCLEOTIDE SEQUENCE [LARGE SCALE GENOMIC DNA]</scope>
    <source>
        <strain evidence="3">cv. E1</strain>
        <tissue evidence="2">Leaf</tissue>
    </source>
</reference>
<proteinExistence type="predicted"/>
<keyword evidence="3" id="KW-1185">Reference proteome</keyword>
<keyword evidence="1" id="KW-0175">Coiled coil</keyword>
<sequence>MVLRGRGKHAKERCNRFSEEMKNMYEKEHRIMDLRSKNRMLENEKAEVESKSFVELDKRVSCLKTGFNTLQDEDDSNNNEIVGKFGVFGNGRLKPVEANGYAPNVGKNQAS</sequence>
<gene>
    <name evidence="2" type="ORF">J1N35_028296</name>
</gene>
<dbReference type="Proteomes" id="UP000828251">
    <property type="component" value="Unassembled WGS sequence"/>
</dbReference>